<dbReference type="InterPro" id="IPR050300">
    <property type="entry name" value="GDXG_lipolytic_enzyme"/>
</dbReference>
<reference evidence="3" key="1">
    <citation type="submission" date="2022-05" db="EMBL/GenBank/DDBJ databases">
        <title>Halomonas geminus sp. nov. and Halomonas llamarensis sp. nov. isolated from high-altitude salars of the Atacama Desert.</title>
        <authorList>
            <person name="Hintersatz C."/>
            <person name="Rojas L.A."/>
            <person name="Wei T.-S."/>
            <person name="Kutschke S."/>
            <person name="Lehmann F."/>
            <person name="Jain R."/>
            <person name="Pollmann K."/>
        </authorList>
    </citation>
    <scope>NUCLEOTIDE SEQUENCE</scope>
    <source>
        <strain evidence="3">ATCHA</strain>
    </source>
</reference>
<dbReference type="EMBL" id="JAMJPJ010000006">
    <property type="protein sequence ID" value="MCL7929513.1"/>
    <property type="molecule type" value="Genomic_DNA"/>
</dbReference>
<comment type="caution">
    <text evidence="3">The sequence shown here is derived from an EMBL/GenBank/DDBJ whole genome shotgun (WGS) entry which is preliminary data.</text>
</comment>
<protein>
    <submittedName>
        <fullName evidence="3">Alpha/beta hydrolase</fullName>
    </submittedName>
</protein>
<sequence length="269" mass="30020">MLPDDAIAAREHAYSPSRWARDFEATLARQAGWGERLSQRHPPKRLAYGAGRLEGMNLFIPQGEKPRPLMVFLHGGYWQELNASAVDFMASHWLEQGWAFASMDYPLAPEASMEAMVAACRQGVEMLRRESAALELNGCFHLGGHSAGAQLALMSCLGEERLDGIESLFLISGIYDLQPLVGTYINEPLELDAERAERLSPLYQTLHGLPPLQLVHGELDPPAFRAQGEALKERATQAGVSAELYTRPDCDHFDILEYLNTSFMHFNHQ</sequence>
<dbReference type="RefSeq" id="WP_250080528.1">
    <property type="nucleotide sequence ID" value="NZ_JAMJPJ010000006.1"/>
</dbReference>
<dbReference type="SUPFAM" id="SSF53474">
    <property type="entry name" value="alpha/beta-Hydrolases"/>
    <property type="match status" value="1"/>
</dbReference>
<dbReference type="Pfam" id="PF20434">
    <property type="entry name" value="BD-FAE"/>
    <property type="match status" value="1"/>
</dbReference>
<dbReference type="InterPro" id="IPR049492">
    <property type="entry name" value="BD-FAE-like_dom"/>
</dbReference>
<evidence type="ECO:0000256" key="1">
    <source>
        <dbReference type="ARBA" id="ARBA00022801"/>
    </source>
</evidence>
<feature type="domain" description="BD-FAE-like" evidence="2">
    <location>
        <begin position="56"/>
        <end position="163"/>
    </location>
</feature>
<organism evidence="3 4">
    <name type="scientific">Halomonas llamarensis</name>
    <dbReference type="NCBI Taxonomy" id="2945104"/>
    <lineage>
        <taxon>Bacteria</taxon>
        <taxon>Pseudomonadati</taxon>
        <taxon>Pseudomonadota</taxon>
        <taxon>Gammaproteobacteria</taxon>
        <taxon>Oceanospirillales</taxon>
        <taxon>Halomonadaceae</taxon>
        <taxon>Halomonas</taxon>
    </lineage>
</organism>
<accession>A0ABT0SNU8</accession>
<dbReference type="PANTHER" id="PTHR48081:SF33">
    <property type="entry name" value="KYNURENINE FORMAMIDASE"/>
    <property type="match status" value="1"/>
</dbReference>
<dbReference type="InterPro" id="IPR029058">
    <property type="entry name" value="AB_hydrolase_fold"/>
</dbReference>
<evidence type="ECO:0000259" key="2">
    <source>
        <dbReference type="Pfam" id="PF20434"/>
    </source>
</evidence>
<keyword evidence="4" id="KW-1185">Reference proteome</keyword>
<dbReference type="PANTHER" id="PTHR48081">
    <property type="entry name" value="AB HYDROLASE SUPERFAMILY PROTEIN C4A8.06C"/>
    <property type="match status" value="1"/>
</dbReference>
<keyword evidence="1 3" id="KW-0378">Hydrolase</keyword>
<name>A0ABT0SNU8_9GAMM</name>
<dbReference type="Proteomes" id="UP001165308">
    <property type="component" value="Unassembled WGS sequence"/>
</dbReference>
<proteinExistence type="predicted"/>
<gene>
    <name evidence="3" type="ORF">M8006_05840</name>
</gene>
<evidence type="ECO:0000313" key="3">
    <source>
        <dbReference type="EMBL" id="MCL7929513.1"/>
    </source>
</evidence>
<dbReference type="GO" id="GO:0016787">
    <property type="term" value="F:hydrolase activity"/>
    <property type="evidence" value="ECO:0007669"/>
    <property type="project" value="UniProtKB-KW"/>
</dbReference>
<evidence type="ECO:0000313" key="4">
    <source>
        <dbReference type="Proteomes" id="UP001165308"/>
    </source>
</evidence>
<dbReference type="Gene3D" id="3.40.50.1820">
    <property type="entry name" value="alpha/beta hydrolase"/>
    <property type="match status" value="1"/>
</dbReference>